<evidence type="ECO:0000256" key="1">
    <source>
        <dbReference type="ARBA" id="ARBA00023002"/>
    </source>
</evidence>
<dbReference type="SUPFAM" id="SSF50475">
    <property type="entry name" value="FMN-binding split barrel"/>
    <property type="match status" value="1"/>
</dbReference>
<reference evidence="3 4" key="1">
    <citation type="submission" date="2017-06" db="EMBL/GenBank/DDBJ databases">
        <authorList>
            <person name="Kim H.J."/>
            <person name="Triplett B.A."/>
        </authorList>
    </citation>
    <scope>NUCLEOTIDE SEQUENCE [LARGE SCALE GENOMIC DNA]</scope>
    <source>
        <strain evidence="3">FRACA_ARgP5</strain>
    </source>
</reference>
<dbReference type="NCBIfam" id="TIGR04023">
    <property type="entry name" value="PPOX_MSMEG_5819"/>
    <property type="match status" value="1"/>
</dbReference>
<dbReference type="OrthoDB" id="3693562at2"/>
<proteinExistence type="predicted"/>
<dbReference type="Pfam" id="PF01243">
    <property type="entry name" value="PNPOx_N"/>
    <property type="match status" value="1"/>
</dbReference>
<keyword evidence="1" id="KW-0560">Oxidoreductase</keyword>
<dbReference type="InterPro" id="IPR024031">
    <property type="entry name" value="MSMEG_5819/OxyR"/>
</dbReference>
<dbReference type="RefSeq" id="WP_101829676.1">
    <property type="nucleotide sequence ID" value="NZ_FZMO01000003.1"/>
</dbReference>
<protein>
    <recommendedName>
        <fullName evidence="2">Pyridoxamine 5'-phosphate oxidase N-terminal domain-containing protein</fullName>
    </recommendedName>
</protein>
<dbReference type="GO" id="GO:0070967">
    <property type="term" value="F:coenzyme F420 binding"/>
    <property type="evidence" value="ECO:0007669"/>
    <property type="project" value="TreeGrafter"/>
</dbReference>
<evidence type="ECO:0000313" key="3">
    <source>
        <dbReference type="EMBL" id="SNQ45511.1"/>
    </source>
</evidence>
<dbReference type="InterPro" id="IPR012349">
    <property type="entry name" value="Split_barrel_FMN-bd"/>
</dbReference>
<dbReference type="InterPro" id="IPR011576">
    <property type="entry name" value="Pyridox_Oxase_N"/>
</dbReference>
<dbReference type="Gene3D" id="2.30.110.10">
    <property type="entry name" value="Electron Transport, Fmn-binding Protein, Chain A"/>
    <property type="match status" value="1"/>
</dbReference>
<evidence type="ECO:0000259" key="2">
    <source>
        <dbReference type="Pfam" id="PF01243"/>
    </source>
</evidence>
<name>A0A2I2KIM1_9ACTN</name>
<dbReference type="GO" id="GO:0005829">
    <property type="term" value="C:cytosol"/>
    <property type="evidence" value="ECO:0007669"/>
    <property type="project" value="TreeGrafter"/>
</dbReference>
<feature type="domain" description="Pyridoxamine 5'-phosphate oxidase N-terminal" evidence="2">
    <location>
        <begin position="4"/>
        <end position="99"/>
    </location>
</feature>
<evidence type="ECO:0000313" key="4">
    <source>
        <dbReference type="Proteomes" id="UP000234331"/>
    </source>
</evidence>
<dbReference type="PANTHER" id="PTHR35176">
    <property type="entry name" value="HEME OXYGENASE HI_0854-RELATED"/>
    <property type="match status" value="1"/>
</dbReference>
<dbReference type="InterPro" id="IPR052019">
    <property type="entry name" value="F420H2_bilvrd_red/Heme_oxyg"/>
</dbReference>
<accession>A0A2I2KIM1</accession>
<dbReference type="AlphaFoldDB" id="A0A2I2KIM1"/>
<dbReference type="GO" id="GO:0016627">
    <property type="term" value="F:oxidoreductase activity, acting on the CH-CH group of donors"/>
    <property type="evidence" value="ECO:0007669"/>
    <property type="project" value="TreeGrafter"/>
</dbReference>
<keyword evidence="4" id="KW-1185">Reference proteome</keyword>
<gene>
    <name evidence="3" type="ORF">FRACA_1000011</name>
</gene>
<dbReference type="EMBL" id="FZMO01000003">
    <property type="protein sequence ID" value="SNQ45511.1"/>
    <property type="molecule type" value="Genomic_DNA"/>
</dbReference>
<organism evidence="3 4">
    <name type="scientific">Frankia canadensis</name>
    <dbReference type="NCBI Taxonomy" id="1836972"/>
    <lineage>
        <taxon>Bacteria</taxon>
        <taxon>Bacillati</taxon>
        <taxon>Actinomycetota</taxon>
        <taxon>Actinomycetes</taxon>
        <taxon>Frankiales</taxon>
        <taxon>Frankiaceae</taxon>
        <taxon>Frankia</taxon>
    </lineage>
</organism>
<dbReference type="Proteomes" id="UP000234331">
    <property type="component" value="Unassembled WGS sequence"/>
</dbReference>
<dbReference type="PANTHER" id="PTHR35176:SF6">
    <property type="entry name" value="HEME OXYGENASE HI_0854-RELATED"/>
    <property type="match status" value="1"/>
</dbReference>
<sequence length="133" mass="14395">MVFTPAELAYLRAQRLGRLATLAPDGTLQNSPVGHAVDDATGVISIYGYNLGATRKFHNIAANGQVAYVVDDIAALDPWTVRGVEIRGTAEALRDQPPPSPVMSPEVIRIHPRRIISWNLGPDNAQGSRRTVD</sequence>